<organism evidence="2 3">
    <name type="scientific">Phytophthora palmivora</name>
    <dbReference type="NCBI Taxonomy" id="4796"/>
    <lineage>
        <taxon>Eukaryota</taxon>
        <taxon>Sar</taxon>
        <taxon>Stramenopiles</taxon>
        <taxon>Oomycota</taxon>
        <taxon>Peronosporomycetes</taxon>
        <taxon>Peronosporales</taxon>
        <taxon>Peronosporaceae</taxon>
        <taxon>Phytophthora</taxon>
    </lineage>
</organism>
<gene>
    <name evidence="2" type="ORF">PHPALM_9003</name>
</gene>
<feature type="compositionally biased region" description="Acidic residues" evidence="1">
    <location>
        <begin position="70"/>
        <end position="79"/>
    </location>
</feature>
<protein>
    <submittedName>
        <fullName evidence="2">Uncharacterized protein</fullName>
    </submittedName>
</protein>
<dbReference type="OrthoDB" id="126193at2759"/>
<keyword evidence="3" id="KW-1185">Reference proteome</keyword>
<sequence length="265" mass="29472">MGVGRKKFTANHTHSRSAKTRKEIPVVGAARHRLKISGGQEDKANSDEPATSGQSDQSMVTHPRLQAESGSDEDDMDEFDSCKVKPINNVTVSSVAEELEEKSQAFDEKVSQLYPHLLRPLIELTDNYLVLDTGCGYGLTGCTSAFVDKKPNSDYIFTFGQGSKPRNTYVDSIKLSLVSPSGIKSIQFNNIALVPHAKSNIFSEYWIKKAEYQFTASSGHVNKEKLINMMGNQLAKAIPYVESTKLRRVNFFCSTCAEMKMRRMS</sequence>
<dbReference type="AlphaFoldDB" id="A0A2P4Y8E9"/>
<feature type="region of interest" description="Disordered" evidence="1">
    <location>
        <begin position="1"/>
        <end position="80"/>
    </location>
</feature>
<accession>A0A2P4Y8E9</accession>
<feature type="compositionally biased region" description="Polar residues" evidence="1">
    <location>
        <begin position="48"/>
        <end position="60"/>
    </location>
</feature>
<feature type="compositionally biased region" description="Basic residues" evidence="1">
    <location>
        <begin position="1"/>
        <end position="19"/>
    </location>
</feature>
<comment type="caution">
    <text evidence="2">The sequence shown here is derived from an EMBL/GenBank/DDBJ whole genome shotgun (WGS) entry which is preliminary data.</text>
</comment>
<dbReference type="EMBL" id="NCKW01004935">
    <property type="protein sequence ID" value="POM74084.1"/>
    <property type="molecule type" value="Genomic_DNA"/>
</dbReference>
<evidence type="ECO:0000256" key="1">
    <source>
        <dbReference type="SAM" id="MobiDB-lite"/>
    </source>
</evidence>
<evidence type="ECO:0000313" key="2">
    <source>
        <dbReference type="EMBL" id="POM74084.1"/>
    </source>
</evidence>
<evidence type="ECO:0000313" key="3">
    <source>
        <dbReference type="Proteomes" id="UP000237271"/>
    </source>
</evidence>
<reference evidence="2 3" key="1">
    <citation type="journal article" date="2017" name="Genome Biol. Evol.">
        <title>Phytophthora megakarya and P. palmivora, closely related causal agents of cacao black pod rot, underwent increases in genome sizes and gene numbers by different mechanisms.</title>
        <authorList>
            <person name="Ali S.S."/>
            <person name="Shao J."/>
            <person name="Lary D.J."/>
            <person name="Kronmiller B."/>
            <person name="Shen D."/>
            <person name="Strem M.D."/>
            <person name="Amoako-Attah I."/>
            <person name="Akrofi A.Y."/>
            <person name="Begoude B.A."/>
            <person name="Ten Hoopen G.M."/>
            <person name="Coulibaly K."/>
            <person name="Kebe B.I."/>
            <person name="Melnick R.L."/>
            <person name="Guiltinan M.J."/>
            <person name="Tyler B.M."/>
            <person name="Meinhardt L.W."/>
            <person name="Bailey B.A."/>
        </authorList>
    </citation>
    <scope>NUCLEOTIDE SEQUENCE [LARGE SCALE GENOMIC DNA]</scope>
    <source>
        <strain evidence="3">sbr112.9</strain>
    </source>
</reference>
<name>A0A2P4Y8E9_9STRA</name>
<dbReference type="Proteomes" id="UP000237271">
    <property type="component" value="Unassembled WGS sequence"/>
</dbReference>
<proteinExistence type="predicted"/>